<dbReference type="Pfam" id="PF11205">
    <property type="entry name" value="DUF2987"/>
    <property type="match status" value="1"/>
</dbReference>
<protein>
    <submittedName>
        <fullName evidence="2">DUF2987 domain-containing protein</fullName>
    </submittedName>
</protein>
<keyword evidence="1" id="KW-0732">Signal</keyword>
<evidence type="ECO:0000313" key="3">
    <source>
        <dbReference type="Proteomes" id="UP001528411"/>
    </source>
</evidence>
<evidence type="ECO:0000256" key="1">
    <source>
        <dbReference type="SAM" id="SignalP"/>
    </source>
</evidence>
<proteinExistence type="predicted"/>
<accession>A0ABT5F9W3</accession>
<dbReference type="EMBL" id="JAQOMS010000002">
    <property type="protein sequence ID" value="MDC2887929.1"/>
    <property type="molecule type" value="Genomic_DNA"/>
</dbReference>
<keyword evidence="3" id="KW-1185">Reference proteome</keyword>
<dbReference type="RefSeq" id="WP_272179686.1">
    <property type="nucleotide sequence ID" value="NZ_JAQOMS010000002.1"/>
</dbReference>
<sequence length="223" mass="25028">MTLKKLAVPFLLIFPMCLVSSSLFANVEQQTKTMELNYDGFFDRMDDLDEAEYVDIKLAFYFNQINSKKACPIRSAKLQTKIKSMPVYYLENGEVLLPFDEQLDMDKAKLVIETEKGLECGLNMRLENSFLLASTIDNTKLVRLVETFNDALQDLGGMMSFLVPKVTGVTVLGKTGEQLSIINGDESWCSDNQCILTSAILKNAEKPFVLSSIPSKIVPFIKP</sequence>
<feature type="chain" id="PRO_5045447591" evidence="1">
    <location>
        <begin position="26"/>
        <end position="223"/>
    </location>
</feature>
<organism evidence="2 3">
    <name type="scientific">Psychrosphaera algicola</name>
    <dbReference type="NCBI Taxonomy" id="3023714"/>
    <lineage>
        <taxon>Bacteria</taxon>
        <taxon>Pseudomonadati</taxon>
        <taxon>Pseudomonadota</taxon>
        <taxon>Gammaproteobacteria</taxon>
        <taxon>Alteromonadales</taxon>
        <taxon>Pseudoalteromonadaceae</taxon>
        <taxon>Psychrosphaera</taxon>
    </lineage>
</organism>
<dbReference type="Proteomes" id="UP001528411">
    <property type="component" value="Unassembled WGS sequence"/>
</dbReference>
<reference evidence="2 3" key="1">
    <citation type="submission" date="2023-01" db="EMBL/GenBank/DDBJ databases">
        <title>Psychrosphaera sp. nov., isolated from marine algae.</title>
        <authorList>
            <person name="Bayburt H."/>
            <person name="Choi B.J."/>
            <person name="Kim J.M."/>
            <person name="Choi D.G."/>
            <person name="Jeon C.O."/>
        </authorList>
    </citation>
    <scope>NUCLEOTIDE SEQUENCE [LARGE SCALE GENOMIC DNA]</scope>
    <source>
        <strain evidence="2 3">G1-22</strain>
    </source>
</reference>
<feature type="signal peptide" evidence="1">
    <location>
        <begin position="1"/>
        <end position="25"/>
    </location>
</feature>
<evidence type="ECO:0000313" key="2">
    <source>
        <dbReference type="EMBL" id="MDC2887929.1"/>
    </source>
</evidence>
<comment type="caution">
    <text evidence="2">The sequence shown here is derived from an EMBL/GenBank/DDBJ whole genome shotgun (WGS) entry which is preliminary data.</text>
</comment>
<dbReference type="InterPro" id="IPR021370">
    <property type="entry name" value="DUF2987"/>
</dbReference>
<name>A0ABT5F9W3_9GAMM</name>
<gene>
    <name evidence="2" type="ORF">PN838_02640</name>
</gene>